<proteinExistence type="predicted"/>
<keyword evidence="2" id="KW-1185">Reference proteome</keyword>
<organism evidence="1 2">
    <name type="scientific">Rhizocola hellebori</name>
    <dbReference type="NCBI Taxonomy" id="1392758"/>
    <lineage>
        <taxon>Bacteria</taxon>
        <taxon>Bacillati</taxon>
        <taxon>Actinomycetota</taxon>
        <taxon>Actinomycetes</taxon>
        <taxon>Micromonosporales</taxon>
        <taxon>Micromonosporaceae</taxon>
        <taxon>Rhizocola</taxon>
    </lineage>
</organism>
<dbReference type="EMBL" id="BONY01000021">
    <property type="protein sequence ID" value="GIH05739.1"/>
    <property type="molecule type" value="Genomic_DNA"/>
</dbReference>
<evidence type="ECO:0000313" key="2">
    <source>
        <dbReference type="Proteomes" id="UP000612899"/>
    </source>
</evidence>
<evidence type="ECO:0000313" key="1">
    <source>
        <dbReference type="EMBL" id="GIH05739.1"/>
    </source>
</evidence>
<sequence>MQPDDLVTAHQPSNPLTVDAPALVTQLGVVQLPISLPLLSVEQAEAYIALLLCRNAGTLTGPELADVIAACNQRRRAGTAHM</sequence>
<dbReference type="Proteomes" id="UP000612899">
    <property type="component" value="Unassembled WGS sequence"/>
</dbReference>
<accession>A0A8J3VFW5</accession>
<protein>
    <submittedName>
        <fullName evidence="1">Uncharacterized protein</fullName>
    </submittedName>
</protein>
<reference evidence="1" key="1">
    <citation type="submission" date="2021-01" db="EMBL/GenBank/DDBJ databases">
        <title>Whole genome shotgun sequence of Rhizocola hellebori NBRC 109834.</title>
        <authorList>
            <person name="Komaki H."/>
            <person name="Tamura T."/>
        </authorList>
    </citation>
    <scope>NUCLEOTIDE SEQUENCE</scope>
    <source>
        <strain evidence="1">NBRC 109834</strain>
    </source>
</reference>
<name>A0A8J3VFW5_9ACTN</name>
<dbReference type="AlphaFoldDB" id="A0A8J3VFW5"/>
<comment type="caution">
    <text evidence="1">The sequence shown here is derived from an EMBL/GenBank/DDBJ whole genome shotgun (WGS) entry which is preliminary data.</text>
</comment>
<gene>
    <name evidence="1" type="ORF">Rhe02_38060</name>
</gene>